<dbReference type="InterPro" id="IPR025859">
    <property type="entry name" value="AurF/CmlI"/>
</dbReference>
<dbReference type="Pfam" id="PF11583">
    <property type="entry name" value="AurF"/>
    <property type="match status" value="1"/>
</dbReference>
<dbReference type="InterPro" id="IPR012348">
    <property type="entry name" value="RNR-like"/>
</dbReference>
<dbReference type="GO" id="GO:0016491">
    <property type="term" value="F:oxidoreductase activity"/>
    <property type="evidence" value="ECO:0007669"/>
    <property type="project" value="InterPro"/>
</dbReference>
<accession>A0A7W4WCZ8</accession>
<dbReference type="EMBL" id="JACHWZ010000012">
    <property type="protein sequence ID" value="MBB3061937.1"/>
    <property type="molecule type" value="Genomic_DNA"/>
</dbReference>
<sequence length="302" mass="34255">MISELQDIATRAHIDTIHPNALPWPEAFDDAERDFLSRLAFGEPGHEEKAVVYITKELAQLAEIEKHVTGVLSIVLSELQREPATGLNAGHTLHHALSCFAAEELHHANMFYLYVRLLSGRDFKYPENLYAQRVGLYQSDESPWVKLAALCCSAYIGESVITVFERRCRALDPEQRFFFTQLLVAHGLDEARHIKVDHFVFDHVIPALNSAEQRRMRQILHATEDLNTELAIRFAAYAKDFFSCDYTGGNRANEIQMQLTAAFRELVFGGEIIRKVDDAMNDEHRQLLAAFCSETRVHGAVA</sequence>
<organism evidence="1 2">
    <name type="scientific">Microbulbifer rhizosphaerae</name>
    <dbReference type="NCBI Taxonomy" id="1562603"/>
    <lineage>
        <taxon>Bacteria</taxon>
        <taxon>Pseudomonadati</taxon>
        <taxon>Pseudomonadota</taxon>
        <taxon>Gammaproteobacteria</taxon>
        <taxon>Cellvibrionales</taxon>
        <taxon>Microbulbiferaceae</taxon>
        <taxon>Microbulbifer</taxon>
    </lineage>
</organism>
<dbReference type="InterPro" id="IPR009078">
    <property type="entry name" value="Ferritin-like_SF"/>
</dbReference>
<proteinExistence type="predicted"/>
<comment type="caution">
    <text evidence="1">The sequence shown here is derived from an EMBL/GenBank/DDBJ whole genome shotgun (WGS) entry which is preliminary data.</text>
</comment>
<evidence type="ECO:0000313" key="2">
    <source>
        <dbReference type="Proteomes" id="UP000535937"/>
    </source>
</evidence>
<protein>
    <recommendedName>
        <fullName evidence="3">p-aminobenzoate N-oxygenase AurF</fullName>
    </recommendedName>
</protein>
<dbReference type="RefSeq" id="WP_183460775.1">
    <property type="nucleotide sequence ID" value="NZ_JACHWZ010000012.1"/>
</dbReference>
<dbReference type="SUPFAM" id="SSF47240">
    <property type="entry name" value="Ferritin-like"/>
    <property type="match status" value="1"/>
</dbReference>
<gene>
    <name evidence="1" type="ORF">FHS09_002780</name>
</gene>
<evidence type="ECO:0000313" key="1">
    <source>
        <dbReference type="EMBL" id="MBB3061937.1"/>
    </source>
</evidence>
<dbReference type="AlphaFoldDB" id="A0A7W4WCZ8"/>
<keyword evidence="2" id="KW-1185">Reference proteome</keyword>
<dbReference type="Gene3D" id="1.10.620.20">
    <property type="entry name" value="Ribonucleotide Reductase, subunit A"/>
    <property type="match status" value="1"/>
</dbReference>
<reference evidence="1 2" key="1">
    <citation type="submission" date="2020-08" db="EMBL/GenBank/DDBJ databases">
        <title>Genomic Encyclopedia of Type Strains, Phase III (KMG-III): the genomes of soil and plant-associated and newly described type strains.</title>
        <authorList>
            <person name="Whitman W."/>
        </authorList>
    </citation>
    <scope>NUCLEOTIDE SEQUENCE [LARGE SCALE GENOMIC DNA]</scope>
    <source>
        <strain evidence="1 2">CECT 8799</strain>
    </source>
</reference>
<name>A0A7W4WCZ8_9GAMM</name>
<evidence type="ECO:0008006" key="3">
    <source>
        <dbReference type="Google" id="ProtNLM"/>
    </source>
</evidence>
<dbReference type="Proteomes" id="UP000535937">
    <property type="component" value="Unassembled WGS sequence"/>
</dbReference>